<organism evidence="7 8">
    <name type="scientific">Exserohilum turcicum (strain 28A)</name>
    <name type="common">Northern leaf blight fungus</name>
    <name type="synonym">Setosphaeria turcica</name>
    <dbReference type="NCBI Taxonomy" id="671987"/>
    <lineage>
        <taxon>Eukaryota</taxon>
        <taxon>Fungi</taxon>
        <taxon>Dikarya</taxon>
        <taxon>Ascomycota</taxon>
        <taxon>Pezizomycotina</taxon>
        <taxon>Dothideomycetes</taxon>
        <taxon>Pleosporomycetidae</taxon>
        <taxon>Pleosporales</taxon>
        <taxon>Pleosporineae</taxon>
        <taxon>Pleosporaceae</taxon>
        <taxon>Exserohilum</taxon>
    </lineage>
</organism>
<feature type="domain" description="Extradiol ring-cleavage dioxygenase class III enzyme subunit B" evidence="6">
    <location>
        <begin position="28"/>
        <end position="275"/>
    </location>
</feature>
<dbReference type="AlphaFoldDB" id="R0JZ08"/>
<dbReference type="GO" id="GO:0008198">
    <property type="term" value="F:ferrous iron binding"/>
    <property type="evidence" value="ECO:0007669"/>
    <property type="project" value="InterPro"/>
</dbReference>
<keyword evidence="5" id="KW-0560">Oxidoreductase</keyword>
<evidence type="ECO:0000256" key="2">
    <source>
        <dbReference type="ARBA" id="ARBA00007581"/>
    </source>
</evidence>
<dbReference type="Proteomes" id="UP000016935">
    <property type="component" value="Unassembled WGS sequence"/>
</dbReference>
<dbReference type="SUPFAM" id="SSF53213">
    <property type="entry name" value="LigB-like"/>
    <property type="match status" value="1"/>
</dbReference>
<dbReference type="CDD" id="cd07363">
    <property type="entry name" value="45_DOPA_Dioxygenase"/>
    <property type="match status" value="1"/>
</dbReference>
<keyword evidence="4" id="KW-0862">Zinc</keyword>
<dbReference type="RefSeq" id="XP_008026369.1">
    <property type="nucleotide sequence ID" value="XM_008028178.1"/>
</dbReference>
<dbReference type="PANTHER" id="PTHR30096">
    <property type="entry name" value="4,5-DOPA DIOXYGENASE EXTRADIOL-LIKE PROTEIN"/>
    <property type="match status" value="1"/>
</dbReference>
<sequence length="290" mass="32146">MKRASVIAITHGGGPMPVIAPIMGDTGHEPLIESLKTRIPKLLKLGTPDAPRAIVVITPHWLPERPTISIAAEPPLLHDFEANFPPMVFEMKYKAPGSPEIAEEIYQAFSEAGLEPVKDCERGWDHGIFVPFILINPSGDVPIIQVSIQRDEDPATHFKMGSALSKLRDTNVAVIGSGFGSFHNNTVMRQLYYSDPASEDVLHWRKLIADWEEELGKAVLTRDPEERLKLLEEWRDIPHSYDIHPAGESEHLMPLLVCAGAVGSSEGKTFKDPFSGYEVTSYYWADGVTV</sequence>
<evidence type="ECO:0000256" key="1">
    <source>
        <dbReference type="ARBA" id="ARBA00001947"/>
    </source>
</evidence>
<dbReference type="PIRSF" id="PIRSF006157">
    <property type="entry name" value="Doxgns_DODA"/>
    <property type="match status" value="1"/>
</dbReference>
<evidence type="ECO:0000256" key="5">
    <source>
        <dbReference type="ARBA" id="ARBA00023002"/>
    </source>
</evidence>
<keyword evidence="3" id="KW-0479">Metal-binding</keyword>
<dbReference type="PANTHER" id="PTHR30096:SF0">
    <property type="entry name" value="4,5-DOPA DIOXYGENASE EXTRADIOL-LIKE PROTEIN"/>
    <property type="match status" value="1"/>
</dbReference>
<dbReference type="EMBL" id="KB908615">
    <property type="protein sequence ID" value="EOA86108.1"/>
    <property type="molecule type" value="Genomic_DNA"/>
</dbReference>
<proteinExistence type="inferred from homology"/>
<reference evidence="7 8" key="2">
    <citation type="journal article" date="2013" name="PLoS Genet.">
        <title>Comparative genome structure, secondary metabolite, and effector coding capacity across Cochliobolus pathogens.</title>
        <authorList>
            <person name="Condon B.J."/>
            <person name="Leng Y."/>
            <person name="Wu D."/>
            <person name="Bushley K.E."/>
            <person name="Ohm R.A."/>
            <person name="Otillar R."/>
            <person name="Martin J."/>
            <person name="Schackwitz W."/>
            <person name="Grimwood J."/>
            <person name="MohdZainudin N."/>
            <person name="Xue C."/>
            <person name="Wang R."/>
            <person name="Manning V.A."/>
            <person name="Dhillon B."/>
            <person name="Tu Z.J."/>
            <person name="Steffenson B.J."/>
            <person name="Salamov A."/>
            <person name="Sun H."/>
            <person name="Lowry S."/>
            <person name="LaButti K."/>
            <person name="Han J."/>
            <person name="Copeland A."/>
            <person name="Lindquist E."/>
            <person name="Barry K."/>
            <person name="Schmutz J."/>
            <person name="Baker S.E."/>
            <person name="Ciuffetti L.M."/>
            <person name="Grigoriev I.V."/>
            <person name="Zhong S."/>
            <person name="Turgeon B.G."/>
        </authorList>
    </citation>
    <scope>NUCLEOTIDE SEQUENCE [LARGE SCALE GENOMIC DNA]</scope>
    <source>
        <strain evidence="8">28A</strain>
    </source>
</reference>
<dbReference type="InterPro" id="IPR014436">
    <property type="entry name" value="Extradiol_dOase_DODA"/>
</dbReference>
<keyword evidence="8" id="KW-1185">Reference proteome</keyword>
<dbReference type="HOGENOM" id="CLU_046582_0_0_1"/>
<dbReference type="OrthoDB" id="7396853at2759"/>
<accession>R0JZ08</accession>
<dbReference type="Gene3D" id="3.40.830.10">
    <property type="entry name" value="LigB-like"/>
    <property type="match status" value="1"/>
</dbReference>
<reference evidence="7 8" key="1">
    <citation type="journal article" date="2012" name="PLoS Pathog.">
        <title>Diverse lifestyles and strategies of plant pathogenesis encoded in the genomes of eighteen Dothideomycetes fungi.</title>
        <authorList>
            <person name="Ohm R.A."/>
            <person name="Feau N."/>
            <person name="Henrissat B."/>
            <person name="Schoch C.L."/>
            <person name="Horwitz B.A."/>
            <person name="Barry K.W."/>
            <person name="Condon B.J."/>
            <person name="Copeland A.C."/>
            <person name="Dhillon B."/>
            <person name="Glaser F."/>
            <person name="Hesse C.N."/>
            <person name="Kosti I."/>
            <person name="LaButti K."/>
            <person name="Lindquist E.A."/>
            <person name="Lucas S."/>
            <person name="Salamov A.A."/>
            <person name="Bradshaw R.E."/>
            <person name="Ciuffetti L."/>
            <person name="Hamelin R.C."/>
            <person name="Kema G.H.J."/>
            <person name="Lawrence C."/>
            <person name="Scott J.A."/>
            <person name="Spatafora J.W."/>
            <person name="Turgeon B.G."/>
            <person name="de Wit P.J.G.M."/>
            <person name="Zhong S."/>
            <person name="Goodwin S.B."/>
            <person name="Grigoriev I.V."/>
        </authorList>
    </citation>
    <scope>NUCLEOTIDE SEQUENCE [LARGE SCALE GENOMIC DNA]</scope>
    <source>
        <strain evidence="8">28A</strain>
    </source>
</reference>
<dbReference type="GeneID" id="19398172"/>
<evidence type="ECO:0000259" key="6">
    <source>
        <dbReference type="Pfam" id="PF02900"/>
    </source>
</evidence>
<evidence type="ECO:0000256" key="3">
    <source>
        <dbReference type="ARBA" id="ARBA00022723"/>
    </source>
</evidence>
<evidence type="ECO:0000256" key="4">
    <source>
        <dbReference type="ARBA" id="ARBA00022833"/>
    </source>
</evidence>
<comment type="similarity">
    <text evidence="2">Belongs to the DODA-type extradiol aromatic ring-opening dioxygenase family.</text>
</comment>
<gene>
    <name evidence="7" type="ORF">SETTUDRAFT_161589</name>
</gene>
<dbReference type="InterPro" id="IPR004183">
    <property type="entry name" value="Xdiol_dOase_suB"/>
</dbReference>
<name>R0JZ08_EXST2</name>
<evidence type="ECO:0000313" key="8">
    <source>
        <dbReference type="Proteomes" id="UP000016935"/>
    </source>
</evidence>
<dbReference type="Pfam" id="PF02900">
    <property type="entry name" value="LigB"/>
    <property type="match status" value="1"/>
</dbReference>
<dbReference type="GO" id="GO:0016702">
    <property type="term" value="F:oxidoreductase activity, acting on single donors with incorporation of molecular oxygen, incorporation of two atoms of oxygen"/>
    <property type="evidence" value="ECO:0007669"/>
    <property type="project" value="UniProtKB-ARBA"/>
</dbReference>
<dbReference type="GO" id="GO:0008270">
    <property type="term" value="F:zinc ion binding"/>
    <property type="evidence" value="ECO:0007669"/>
    <property type="project" value="InterPro"/>
</dbReference>
<comment type="cofactor">
    <cofactor evidence="1">
        <name>Zn(2+)</name>
        <dbReference type="ChEBI" id="CHEBI:29105"/>
    </cofactor>
</comment>
<evidence type="ECO:0000313" key="7">
    <source>
        <dbReference type="EMBL" id="EOA86108.1"/>
    </source>
</evidence>
<protein>
    <recommendedName>
        <fullName evidence="6">Extradiol ring-cleavage dioxygenase class III enzyme subunit B domain-containing protein</fullName>
    </recommendedName>
</protein>
<dbReference type="eggNOG" id="ENOG502QS66">
    <property type="taxonomic scope" value="Eukaryota"/>
</dbReference>